<dbReference type="Proteomes" id="UP001596403">
    <property type="component" value="Unassembled WGS sequence"/>
</dbReference>
<dbReference type="InterPro" id="IPR028081">
    <property type="entry name" value="Leu-bd"/>
</dbReference>
<feature type="signal peptide" evidence="4">
    <location>
        <begin position="1"/>
        <end position="21"/>
    </location>
</feature>
<evidence type="ECO:0000256" key="1">
    <source>
        <dbReference type="ARBA" id="ARBA00010062"/>
    </source>
</evidence>
<comment type="similarity">
    <text evidence="1">Belongs to the leucine-binding protein family.</text>
</comment>
<feature type="chain" id="PRO_5046439575" evidence="4">
    <location>
        <begin position="22"/>
        <end position="390"/>
    </location>
</feature>
<evidence type="ECO:0000256" key="4">
    <source>
        <dbReference type="SAM" id="SignalP"/>
    </source>
</evidence>
<keyword evidence="7" id="KW-1185">Reference proteome</keyword>
<dbReference type="InterPro" id="IPR051010">
    <property type="entry name" value="BCAA_transport"/>
</dbReference>
<evidence type="ECO:0000313" key="7">
    <source>
        <dbReference type="Proteomes" id="UP001596403"/>
    </source>
</evidence>
<sequence length="390" mass="41013">MKRTILAALGLATGLAVPAAAQDFKVGMLLPFSGVYASLGNEIETGFNLGIEKFGSETDATFEIVSEDTEVKPPVALGKAKKLILQDKVDVMMGIVSSGVLGAVRDMVHGAGVPLIVANAGNDEATGINCSPYITRMSFSNGQVNRPMGKWMYEQGIRKVYTLAPDYAAGRQMIGGFTETFTAAGGEIVGQEYTPFQKTQDFGPYLAQAKSSGADAVFVFYAGGEAISFVKQYDSFGLKADLPLYGSGFLTSPLYVNAEGPAAEGVITALHYAPTIDSPENAAFVSAFKEKTGRAPSEFAVHGYDAARALIEATKAGATDRETLANALRKVKFDGPRGTLSIDPATNNIVQPIYVYETVAGDGGQTQKVLAKLPAEADPANGCEMAPVSN</sequence>
<evidence type="ECO:0000259" key="5">
    <source>
        <dbReference type="Pfam" id="PF13458"/>
    </source>
</evidence>
<evidence type="ECO:0000313" key="6">
    <source>
        <dbReference type="EMBL" id="MFC6641142.1"/>
    </source>
</evidence>
<comment type="caution">
    <text evidence="6">The sequence shown here is derived from an EMBL/GenBank/DDBJ whole genome shotgun (WGS) entry which is preliminary data.</text>
</comment>
<organism evidence="6 7">
    <name type="scientific">Sulfitobacter profundi</name>
    <dbReference type="NCBI Taxonomy" id="2679961"/>
    <lineage>
        <taxon>Bacteria</taxon>
        <taxon>Pseudomonadati</taxon>
        <taxon>Pseudomonadota</taxon>
        <taxon>Alphaproteobacteria</taxon>
        <taxon>Rhodobacterales</taxon>
        <taxon>Roseobacteraceae</taxon>
        <taxon>Sulfitobacter</taxon>
    </lineage>
</organism>
<keyword evidence="2 4" id="KW-0732">Signal</keyword>
<evidence type="ECO:0000256" key="3">
    <source>
        <dbReference type="ARBA" id="ARBA00022970"/>
    </source>
</evidence>
<dbReference type="InterPro" id="IPR028082">
    <property type="entry name" value="Peripla_BP_I"/>
</dbReference>
<dbReference type="Gene3D" id="3.40.50.2300">
    <property type="match status" value="2"/>
</dbReference>
<dbReference type="RefSeq" id="WP_132446645.1">
    <property type="nucleotide sequence ID" value="NZ_JBHSWA010000001.1"/>
</dbReference>
<dbReference type="SUPFAM" id="SSF53822">
    <property type="entry name" value="Periplasmic binding protein-like I"/>
    <property type="match status" value="1"/>
</dbReference>
<dbReference type="PANTHER" id="PTHR30483:SF6">
    <property type="entry name" value="PERIPLASMIC BINDING PROTEIN OF ABC TRANSPORTER FOR NATURAL AMINO ACIDS"/>
    <property type="match status" value="1"/>
</dbReference>
<name>A0ABW1YVE8_9RHOB</name>
<keyword evidence="3" id="KW-0813">Transport</keyword>
<feature type="domain" description="Leucine-binding protein" evidence="5">
    <location>
        <begin position="25"/>
        <end position="359"/>
    </location>
</feature>
<dbReference type="PANTHER" id="PTHR30483">
    <property type="entry name" value="LEUCINE-SPECIFIC-BINDING PROTEIN"/>
    <property type="match status" value="1"/>
</dbReference>
<dbReference type="CDD" id="cd20014">
    <property type="entry name" value="PBP1_RPA0668_benzoate-like"/>
    <property type="match status" value="1"/>
</dbReference>
<reference evidence="7" key="1">
    <citation type="journal article" date="2019" name="Int. J. Syst. Evol. Microbiol.">
        <title>The Global Catalogue of Microorganisms (GCM) 10K type strain sequencing project: providing services to taxonomists for standard genome sequencing and annotation.</title>
        <authorList>
            <consortium name="The Broad Institute Genomics Platform"/>
            <consortium name="The Broad Institute Genome Sequencing Center for Infectious Disease"/>
            <person name="Wu L."/>
            <person name="Ma J."/>
        </authorList>
    </citation>
    <scope>NUCLEOTIDE SEQUENCE [LARGE SCALE GENOMIC DNA]</scope>
    <source>
        <strain evidence="7">NBRC 111368</strain>
    </source>
</reference>
<dbReference type="EMBL" id="JBHSWA010000001">
    <property type="protein sequence ID" value="MFC6641142.1"/>
    <property type="molecule type" value="Genomic_DNA"/>
</dbReference>
<accession>A0ABW1YVE8</accession>
<evidence type="ECO:0000256" key="2">
    <source>
        <dbReference type="ARBA" id="ARBA00022729"/>
    </source>
</evidence>
<gene>
    <name evidence="6" type="ORF">ACFQAU_04635</name>
</gene>
<keyword evidence="3" id="KW-0029">Amino-acid transport</keyword>
<protein>
    <submittedName>
        <fullName evidence="6">ABC transporter substrate-binding protein</fullName>
    </submittedName>
</protein>
<dbReference type="Pfam" id="PF13458">
    <property type="entry name" value="Peripla_BP_6"/>
    <property type="match status" value="1"/>
</dbReference>
<proteinExistence type="inferred from homology"/>